<dbReference type="OrthoDB" id="3213425at2"/>
<organism evidence="2 3">
    <name type="scientific">Micromonospora pisi</name>
    <dbReference type="NCBI Taxonomy" id="589240"/>
    <lineage>
        <taxon>Bacteria</taxon>
        <taxon>Bacillati</taxon>
        <taxon>Actinomycetota</taxon>
        <taxon>Actinomycetes</taxon>
        <taxon>Micromonosporales</taxon>
        <taxon>Micromonosporaceae</taxon>
        <taxon>Micromonospora</taxon>
    </lineage>
</organism>
<reference evidence="2 3" key="1">
    <citation type="submission" date="2018-10" db="EMBL/GenBank/DDBJ databases">
        <title>Sequencing the genomes of 1000 actinobacteria strains.</title>
        <authorList>
            <person name="Klenk H.-P."/>
        </authorList>
    </citation>
    <scope>NUCLEOTIDE SEQUENCE [LARGE SCALE GENOMIC DNA]</scope>
    <source>
        <strain evidence="2 3">DSM 45175</strain>
    </source>
</reference>
<sequence length="408" mass="44368">MSGFGNVLRRFRNQRGLSLRGLSMLVNYDFGYLGQLERGERSPTAKVASACDKALDANGAVVDAYERAALDDGMQRRTVLRALSALAVGGGPPLVGLEALRQGLGHAVDGEDHDEWQQIALDYGRAYYLTPPDVLMEQVTADLAVLQAVMVEANSRQKTSLSRATAQLSVIIAMTLTATGRLHMAHRWWTTARRAADESRCLDTQVLTRAWDVTNGCYDGRPLAEVIARSDEAIALAGDRATAGSAGLYAGRAQALALAGRDDEALTAVRQVAEITARLPSEITNDAASFWAWPEHRLRHTESYVATHVGHLADADAAQDRALVLYPECQARLRTQVSLHRASCLIQKGHIGEGLRFAADLLDDLPVEQHNKLLYEVARQVMAVVPASERRRTELGDLAARLPITSTA</sequence>
<dbReference type="Pfam" id="PF13560">
    <property type="entry name" value="HTH_31"/>
    <property type="match status" value="1"/>
</dbReference>
<dbReference type="InterPro" id="IPR010982">
    <property type="entry name" value="Lambda_DNA-bd_dom_sf"/>
</dbReference>
<dbReference type="EMBL" id="RBKT01000001">
    <property type="protein sequence ID" value="RKR92230.1"/>
    <property type="molecule type" value="Genomic_DNA"/>
</dbReference>
<dbReference type="CDD" id="cd00093">
    <property type="entry name" value="HTH_XRE"/>
    <property type="match status" value="1"/>
</dbReference>
<proteinExistence type="predicted"/>
<dbReference type="Proteomes" id="UP000277671">
    <property type="component" value="Unassembled WGS sequence"/>
</dbReference>
<dbReference type="Gene3D" id="1.10.260.40">
    <property type="entry name" value="lambda repressor-like DNA-binding domains"/>
    <property type="match status" value="1"/>
</dbReference>
<dbReference type="PROSITE" id="PS50943">
    <property type="entry name" value="HTH_CROC1"/>
    <property type="match status" value="1"/>
</dbReference>
<evidence type="ECO:0000259" key="1">
    <source>
        <dbReference type="PROSITE" id="PS50943"/>
    </source>
</evidence>
<accession>A0A495JTB0</accession>
<evidence type="ECO:0000313" key="2">
    <source>
        <dbReference type="EMBL" id="RKR92230.1"/>
    </source>
</evidence>
<dbReference type="InterPro" id="IPR001387">
    <property type="entry name" value="Cro/C1-type_HTH"/>
</dbReference>
<evidence type="ECO:0000313" key="3">
    <source>
        <dbReference type="Proteomes" id="UP000277671"/>
    </source>
</evidence>
<keyword evidence="3" id="KW-1185">Reference proteome</keyword>
<protein>
    <submittedName>
        <fullName evidence="2">Helix-turn-helix protein</fullName>
    </submittedName>
</protein>
<dbReference type="SMART" id="SM00530">
    <property type="entry name" value="HTH_XRE"/>
    <property type="match status" value="1"/>
</dbReference>
<feature type="domain" description="HTH cro/C1-type" evidence="1">
    <location>
        <begin position="8"/>
        <end position="62"/>
    </location>
</feature>
<name>A0A495JTB0_9ACTN</name>
<gene>
    <name evidence="2" type="ORF">BDK92_6666</name>
</gene>
<dbReference type="RefSeq" id="WP_121160260.1">
    <property type="nucleotide sequence ID" value="NZ_RBKT01000001.1"/>
</dbReference>
<dbReference type="SUPFAM" id="SSF47413">
    <property type="entry name" value="lambda repressor-like DNA-binding domains"/>
    <property type="match status" value="1"/>
</dbReference>
<comment type="caution">
    <text evidence="2">The sequence shown here is derived from an EMBL/GenBank/DDBJ whole genome shotgun (WGS) entry which is preliminary data.</text>
</comment>
<dbReference type="AlphaFoldDB" id="A0A495JTB0"/>
<dbReference type="GO" id="GO:0003677">
    <property type="term" value="F:DNA binding"/>
    <property type="evidence" value="ECO:0007669"/>
    <property type="project" value="InterPro"/>
</dbReference>